<feature type="transmembrane region" description="Helical" evidence="1">
    <location>
        <begin position="12"/>
        <end position="32"/>
    </location>
</feature>
<accession>A0A9Q5HXW5</accession>
<dbReference type="InterPro" id="IPR006995">
    <property type="entry name" value="ATP_synth_F0_jsu"/>
</dbReference>
<dbReference type="OrthoDB" id="5520611at2759"/>
<keyword evidence="3" id="KW-1185">Reference proteome</keyword>
<keyword evidence="1" id="KW-1133">Transmembrane helix</keyword>
<protein>
    <submittedName>
        <fullName evidence="2">Uncharacterized protein</fullName>
    </submittedName>
</protein>
<dbReference type="GO" id="GO:0046933">
    <property type="term" value="F:proton-transporting ATP synthase activity, rotational mechanism"/>
    <property type="evidence" value="ECO:0007669"/>
    <property type="project" value="TreeGrafter"/>
</dbReference>
<dbReference type="EMBL" id="LNZH02000185">
    <property type="protein sequence ID" value="OCB88043.1"/>
    <property type="molecule type" value="Genomic_DNA"/>
</dbReference>
<proteinExistence type="predicted"/>
<gene>
    <name evidence="2" type="ORF">A7U60_g4828</name>
</gene>
<feature type="transmembrane region" description="Helical" evidence="1">
    <location>
        <begin position="38"/>
        <end position="57"/>
    </location>
</feature>
<dbReference type="PANTHER" id="PTHR28060">
    <property type="entry name" value="ATP SYNTHASE SUBUNIT J, MITOCHONDRIAL"/>
    <property type="match status" value="1"/>
</dbReference>
<name>A0A9Q5HXW5_SANBA</name>
<dbReference type="PANTHER" id="PTHR28060:SF1">
    <property type="entry name" value="ATP SYNTHASE SUBUNIT J, MITOCHONDRIAL"/>
    <property type="match status" value="1"/>
</dbReference>
<dbReference type="Pfam" id="PF04911">
    <property type="entry name" value="ATP-synt_J"/>
    <property type="match status" value="1"/>
</dbReference>
<keyword evidence="1" id="KW-0812">Transmembrane</keyword>
<evidence type="ECO:0000313" key="2">
    <source>
        <dbReference type="EMBL" id="OCB88043.1"/>
    </source>
</evidence>
<evidence type="ECO:0000256" key="1">
    <source>
        <dbReference type="SAM" id="Phobius"/>
    </source>
</evidence>
<organism evidence="2 3">
    <name type="scientific">Sanghuangporus baumii</name>
    <name type="common">Phellinus baumii</name>
    <dbReference type="NCBI Taxonomy" id="108892"/>
    <lineage>
        <taxon>Eukaryota</taxon>
        <taxon>Fungi</taxon>
        <taxon>Dikarya</taxon>
        <taxon>Basidiomycota</taxon>
        <taxon>Agaricomycotina</taxon>
        <taxon>Agaricomycetes</taxon>
        <taxon>Hymenochaetales</taxon>
        <taxon>Hymenochaetaceae</taxon>
        <taxon>Sanghuangporus</taxon>
    </lineage>
</organism>
<dbReference type="Proteomes" id="UP000757232">
    <property type="component" value="Unassembled WGS sequence"/>
</dbReference>
<keyword evidence="1" id="KW-0472">Membrane</keyword>
<reference evidence="2" key="1">
    <citation type="submission" date="2016-06" db="EMBL/GenBank/DDBJ databases">
        <title>Draft Genome sequence of the fungus Inonotus baumii.</title>
        <authorList>
            <person name="Zhu H."/>
            <person name="Lin W."/>
        </authorList>
    </citation>
    <scope>NUCLEOTIDE SEQUENCE</scope>
    <source>
        <strain evidence="2">821</strain>
    </source>
</reference>
<dbReference type="GO" id="GO:0045259">
    <property type="term" value="C:proton-transporting ATP synthase complex"/>
    <property type="evidence" value="ECO:0007669"/>
    <property type="project" value="InterPro"/>
</dbReference>
<dbReference type="AlphaFoldDB" id="A0A9Q5HXW5"/>
<sequence length="91" mass="10104">MITSSCPSLRRSILLLIVRVLKIKLTMAFFGLRKWPTPVLKPMAPFIAASAVTFYLVSSLQDMAVRSETYANDPKNPYAAQIAKEKAAAHH</sequence>
<evidence type="ECO:0000313" key="3">
    <source>
        <dbReference type="Proteomes" id="UP000757232"/>
    </source>
</evidence>
<comment type="caution">
    <text evidence="2">The sequence shown here is derived from an EMBL/GenBank/DDBJ whole genome shotgun (WGS) entry which is preliminary data.</text>
</comment>